<dbReference type="PANTHER" id="PTHR43130">
    <property type="entry name" value="ARAC-FAMILY TRANSCRIPTIONAL REGULATOR"/>
    <property type="match status" value="1"/>
</dbReference>
<dbReference type="Pfam" id="PF01965">
    <property type="entry name" value="DJ-1_PfpI"/>
    <property type="match status" value="1"/>
</dbReference>
<organism evidence="5 6">
    <name type="scientific">Nocardia amikacinitolerans</name>
    <dbReference type="NCBI Taxonomy" id="756689"/>
    <lineage>
        <taxon>Bacteria</taxon>
        <taxon>Bacillati</taxon>
        <taxon>Actinomycetota</taxon>
        <taxon>Actinomycetes</taxon>
        <taxon>Mycobacteriales</taxon>
        <taxon>Nocardiaceae</taxon>
        <taxon>Nocardia</taxon>
    </lineage>
</organism>
<keyword evidence="6" id="KW-1185">Reference proteome</keyword>
<accession>A0A285LTR1</accession>
<feature type="domain" description="HTH araC/xylS-type" evidence="4">
    <location>
        <begin position="275"/>
        <end position="373"/>
    </location>
</feature>
<dbReference type="InterPro" id="IPR018060">
    <property type="entry name" value="HTH_AraC"/>
</dbReference>
<feature type="compositionally biased region" description="Basic and acidic residues" evidence="3">
    <location>
        <begin position="381"/>
        <end position="390"/>
    </location>
</feature>
<dbReference type="InterPro" id="IPR002818">
    <property type="entry name" value="DJ-1/PfpI"/>
</dbReference>
<dbReference type="GO" id="GO:0003700">
    <property type="term" value="F:DNA-binding transcription factor activity"/>
    <property type="evidence" value="ECO:0007669"/>
    <property type="project" value="InterPro"/>
</dbReference>
<protein>
    <submittedName>
        <fullName evidence="5">Transcriptional regulator GlxA family, contains an amidase domain and an AraC-type DNA-binding HTH domain</fullName>
    </submittedName>
</protein>
<dbReference type="SUPFAM" id="SSF52317">
    <property type="entry name" value="Class I glutamine amidotransferase-like"/>
    <property type="match status" value="1"/>
</dbReference>
<dbReference type="Gene3D" id="1.10.10.60">
    <property type="entry name" value="Homeodomain-like"/>
    <property type="match status" value="1"/>
</dbReference>
<dbReference type="Proteomes" id="UP000219565">
    <property type="component" value="Unassembled WGS sequence"/>
</dbReference>
<dbReference type="InterPro" id="IPR009057">
    <property type="entry name" value="Homeodomain-like_sf"/>
</dbReference>
<dbReference type="AlphaFoldDB" id="A0A285LTR1"/>
<dbReference type="InterPro" id="IPR052158">
    <property type="entry name" value="INH-QAR"/>
</dbReference>
<name>A0A285LTR1_9NOCA</name>
<keyword evidence="5" id="KW-0238">DNA-binding</keyword>
<dbReference type="SMART" id="SM00342">
    <property type="entry name" value="HTH_ARAC"/>
    <property type="match status" value="1"/>
</dbReference>
<evidence type="ECO:0000313" key="6">
    <source>
        <dbReference type="Proteomes" id="UP000219565"/>
    </source>
</evidence>
<evidence type="ECO:0000256" key="3">
    <source>
        <dbReference type="SAM" id="MobiDB-lite"/>
    </source>
</evidence>
<dbReference type="GO" id="GO:0043565">
    <property type="term" value="F:sequence-specific DNA binding"/>
    <property type="evidence" value="ECO:0007669"/>
    <property type="project" value="InterPro"/>
</dbReference>
<evidence type="ECO:0000259" key="4">
    <source>
        <dbReference type="PROSITE" id="PS01124"/>
    </source>
</evidence>
<reference evidence="5 6" key="1">
    <citation type="submission" date="2017-09" db="EMBL/GenBank/DDBJ databases">
        <authorList>
            <person name="Ehlers B."/>
            <person name="Leendertz F.H."/>
        </authorList>
    </citation>
    <scope>NUCLEOTIDE SEQUENCE [LARGE SCALE GENOMIC DNA]</scope>
    <source>
        <strain evidence="5 6">DSM 45537</strain>
    </source>
</reference>
<dbReference type="InterPro" id="IPR029062">
    <property type="entry name" value="Class_I_gatase-like"/>
</dbReference>
<dbReference type="EMBL" id="OBEG01000004">
    <property type="protein sequence ID" value="SNY87056.1"/>
    <property type="molecule type" value="Genomic_DNA"/>
</dbReference>
<evidence type="ECO:0000256" key="2">
    <source>
        <dbReference type="ARBA" id="ARBA00023163"/>
    </source>
</evidence>
<gene>
    <name evidence="5" type="ORF">SAMN04244553_3989</name>
</gene>
<keyword evidence="2" id="KW-0804">Transcription</keyword>
<sequence length="390" mass="41726">MLLTITPVLGGFSAAYSRFRRCSHALRITAFRTSKGRPDMATQLGAFAPGVLRSGAMDSSRRILIVAYDDAQILDIACPSGALDIANRYGATPPYTIELGTVGGRATRSSAGIILGATRHLETVTGRLDTLMIVGGVGSEAAAADDRLVDQVRRLADRSRRVASICTGTYVLAAAGLLDHRRVTTHWGYGEHLAARHPTVAVDVAPLYIRDGNIYTSAGVTSALDLTLSLIEDDHGPTLARAVARELVSYLHRPADQAQISMFLAAPPPGDRLVRDLTGYIAGHLTEDLTPATLAARAAISTRHLTRLFSTHLGTTPARAVRATRTEAAAHLLRSSRLSLAAIARRCGFGSAQTLRQAFLDHYGISGDKIRRMPDMPSLRDAPKHETPVA</sequence>
<evidence type="ECO:0000256" key="1">
    <source>
        <dbReference type="ARBA" id="ARBA00023015"/>
    </source>
</evidence>
<dbReference type="PROSITE" id="PS01124">
    <property type="entry name" value="HTH_ARAC_FAMILY_2"/>
    <property type="match status" value="1"/>
</dbReference>
<dbReference type="Gene3D" id="3.40.50.880">
    <property type="match status" value="1"/>
</dbReference>
<proteinExistence type="predicted"/>
<dbReference type="Pfam" id="PF12833">
    <property type="entry name" value="HTH_18"/>
    <property type="match status" value="1"/>
</dbReference>
<dbReference type="PANTHER" id="PTHR43130:SF3">
    <property type="entry name" value="HTH-TYPE TRANSCRIPTIONAL REGULATOR RV1931C"/>
    <property type="match status" value="1"/>
</dbReference>
<feature type="region of interest" description="Disordered" evidence="3">
    <location>
        <begin position="371"/>
        <end position="390"/>
    </location>
</feature>
<evidence type="ECO:0000313" key="5">
    <source>
        <dbReference type="EMBL" id="SNY87056.1"/>
    </source>
</evidence>
<dbReference type="SUPFAM" id="SSF46689">
    <property type="entry name" value="Homeodomain-like"/>
    <property type="match status" value="2"/>
</dbReference>
<keyword evidence="1" id="KW-0805">Transcription regulation</keyword>
<dbReference type="CDD" id="cd03137">
    <property type="entry name" value="GATase1_AraC_1"/>
    <property type="match status" value="1"/>
</dbReference>